<dbReference type="RefSeq" id="WP_282199143.1">
    <property type="nucleotide sequence ID" value="NZ_BOQE01000001.1"/>
</dbReference>
<organism evidence="3 4">
    <name type="scientific">Collibacillus ludicampi</name>
    <dbReference type="NCBI Taxonomy" id="2771369"/>
    <lineage>
        <taxon>Bacteria</taxon>
        <taxon>Bacillati</taxon>
        <taxon>Bacillota</taxon>
        <taxon>Bacilli</taxon>
        <taxon>Bacillales</taxon>
        <taxon>Alicyclobacillaceae</taxon>
        <taxon>Collibacillus</taxon>
    </lineage>
</organism>
<dbReference type="InterPro" id="IPR036291">
    <property type="entry name" value="NAD(P)-bd_dom_sf"/>
</dbReference>
<evidence type="ECO:0000256" key="2">
    <source>
        <dbReference type="ARBA" id="ARBA00023002"/>
    </source>
</evidence>
<dbReference type="Pfam" id="PF13561">
    <property type="entry name" value="adh_short_C2"/>
    <property type="match status" value="1"/>
</dbReference>
<dbReference type="FunFam" id="3.40.50.720:FF:000084">
    <property type="entry name" value="Short-chain dehydrogenase reductase"/>
    <property type="match status" value="1"/>
</dbReference>
<dbReference type="InterPro" id="IPR050259">
    <property type="entry name" value="SDR"/>
</dbReference>
<evidence type="ECO:0000313" key="3">
    <source>
        <dbReference type="EMBL" id="GIM45989.1"/>
    </source>
</evidence>
<dbReference type="PANTHER" id="PTHR42879">
    <property type="entry name" value="3-OXOACYL-(ACYL-CARRIER-PROTEIN) REDUCTASE"/>
    <property type="match status" value="1"/>
</dbReference>
<keyword evidence="2" id="KW-0560">Oxidoreductase</keyword>
<dbReference type="EMBL" id="BOQE01000001">
    <property type="protein sequence ID" value="GIM45989.1"/>
    <property type="molecule type" value="Genomic_DNA"/>
</dbReference>
<gene>
    <name evidence="3" type="ORF">DNHGIG_15380</name>
</gene>
<name>A0AAV4LDS7_9BACL</name>
<evidence type="ECO:0000313" key="4">
    <source>
        <dbReference type="Proteomes" id="UP001057291"/>
    </source>
</evidence>
<evidence type="ECO:0000256" key="1">
    <source>
        <dbReference type="ARBA" id="ARBA00006484"/>
    </source>
</evidence>
<dbReference type="PRINTS" id="PR00081">
    <property type="entry name" value="GDHRDH"/>
</dbReference>
<keyword evidence="4" id="KW-1185">Reference proteome</keyword>
<dbReference type="InterPro" id="IPR002347">
    <property type="entry name" value="SDR_fam"/>
</dbReference>
<accession>A0AAV4LDS7</accession>
<dbReference type="CDD" id="cd05344">
    <property type="entry name" value="BKR_like_SDR_like"/>
    <property type="match status" value="1"/>
</dbReference>
<protein>
    <submittedName>
        <fullName evidence="3">Dehydrogenase</fullName>
    </submittedName>
</protein>
<dbReference type="AlphaFoldDB" id="A0AAV4LDS7"/>
<dbReference type="Gene3D" id="3.40.50.720">
    <property type="entry name" value="NAD(P)-binding Rossmann-like Domain"/>
    <property type="match status" value="1"/>
</dbReference>
<comment type="caution">
    <text evidence="3">The sequence shown here is derived from an EMBL/GenBank/DDBJ whole genome shotgun (WGS) entry which is preliminary data.</text>
</comment>
<sequence length="262" mass="27711">MDLGLKGKSVLVTAASKGLGKASALEFAREGALVTIASRNLQELQKAAADIEEATGQKVHIAQMDVTRAEDIHHAVREAAVFGNGLDVLVTNAGGPPGGTFDDFTDETWVNAFELNLLSAVRLIRASLPYMREKGAGRIVTITSSSIKQPIPGLILSNTFRAGINGLTKSLSMELAEDNILINTVAPGRIATDRVAELDHLKAEQKGVPVEEVKAEAIAQIPLGRYGSPEEFGRAVVFLGSFANSYITGQAVLVDGGMVKAF</sequence>
<dbReference type="Proteomes" id="UP001057291">
    <property type="component" value="Unassembled WGS sequence"/>
</dbReference>
<dbReference type="GO" id="GO:0016491">
    <property type="term" value="F:oxidoreductase activity"/>
    <property type="evidence" value="ECO:0007669"/>
    <property type="project" value="UniProtKB-KW"/>
</dbReference>
<dbReference type="GO" id="GO:0008206">
    <property type="term" value="P:bile acid metabolic process"/>
    <property type="evidence" value="ECO:0007669"/>
    <property type="project" value="UniProtKB-ARBA"/>
</dbReference>
<proteinExistence type="inferred from homology"/>
<dbReference type="SUPFAM" id="SSF51735">
    <property type="entry name" value="NAD(P)-binding Rossmann-fold domains"/>
    <property type="match status" value="1"/>
</dbReference>
<comment type="similarity">
    <text evidence="1">Belongs to the short-chain dehydrogenases/reductases (SDR) family.</text>
</comment>
<dbReference type="PANTHER" id="PTHR42879:SF6">
    <property type="entry name" value="NADPH-DEPENDENT REDUCTASE BACG"/>
    <property type="match status" value="1"/>
</dbReference>
<reference evidence="3" key="1">
    <citation type="journal article" date="2023" name="Int. J. Syst. Evol. Microbiol.">
        <title>Collibacillus ludicampi gen. nov., sp. nov., a new soil bacterium of the family Alicyclobacillaceae.</title>
        <authorList>
            <person name="Jojima T."/>
            <person name="Ioku Y."/>
            <person name="Fukuta Y."/>
            <person name="Shirasaka N."/>
            <person name="Matsumura Y."/>
            <person name="Mori M."/>
        </authorList>
    </citation>
    <scope>NUCLEOTIDE SEQUENCE</scope>
    <source>
        <strain evidence="3">TP075</strain>
    </source>
</reference>